<evidence type="ECO:0000313" key="3">
    <source>
        <dbReference type="Proteomes" id="UP000266915"/>
    </source>
</evidence>
<evidence type="ECO:0008006" key="4">
    <source>
        <dbReference type="Google" id="ProtNLM"/>
    </source>
</evidence>
<organism evidence="2 3">
    <name type="scientific">Plantibacter flavus</name>
    <dbReference type="NCBI Taxonomy" id="150123"/>
    <lineage>
        <taxon>Bacteria</taxon>
        <taxon>Bacillati</taxon>
        <taxon>Actinomycetota</taxon>
        <taxon>Actinomycetes</taxon>
        <taxon>Micrococcales</taxon>
        <taxon>Microbacteriaceae</taxon>
        <taxon>Plantibacter</taxon>
    </lineage>
</organism>
<gene>
    <name evidence="2" type="ORF">EDD42_3353</name>
</gene>
<comment type="caution">
    <text evidence="2">The sequence shown here is derived from an EMBL/GenBank/DDBJ whole genome shotgun (WGS) entry which is preliminary data.</text>
</comment>
<keyword evidence="3" id="KW-1185">Reference proteome</keyword>
<evidence type="ECO:0000256" key="1">
    <source>
        <dbReference type="SAM" id="MobiDB-lite"/>
    </source>
</evidence>
<protein>
    <recommendedName>
        <fullName evidence="4">DNA-binding protein</fullName>
    </recommendedName>
</protein>
<reference evidence="2 3" key="1">
    <citation type="submission" date="2018-11" db="EMBL/GenBank/DDBJ databases">
        <title>Sequencing the genomes of 1000 actinobacteria strains.</title>
        <authorList>
            <person name="Klenk H.-P."/>
        </authorList>
    </citation>
    <scope>NUCLEOTIDE SEQUENCE [LARGE SCALE GENOMIC DNA]</scope>
    <source>
        <strain evidence="2 3">DSM 14012</strain>
    </source>
</reference>
<name>A0A3N2C6V4_9MICO</name>
<dbReference type="AlphaFoldDB" id="A0A3N2C6V4"/>
<accession>A0A3N2C6V4</accession>
<evidence type="ECO:0000313" key="2">
    <source>
        <dbReference type="EMBL" id="ROR83246.1"/>
    </source>
</evidence>
<proteinExistence type="predicted"/>
<feature type="region of interest" description="Disordered" evidence="1">
    <location>
        <begin position="54"/>
        <end position="81"/>
    </location>
</feature>
<dbReference type="Proteomes" id="UP000266915">
    <property type="component" value="Unassembled WGS sequence"/>
</dbReference>
<dbReference type="EMBL" id="RKHL01000001">
    <property type="protein sequence ID" value="ROR83246.1"/>
    <property type="molecule type" value="Genomic_DNA"/>
</dbReference>
<sequence>MSKIGPRTGVVYAVVHLIETAQSHGRDWKLVAAVLAVLTTFVAETTPEELAVRLPPKLTGGHPGADGAPSARSRRTRSFPLSKQQKDRLRAVIDSLSDDEAAHFLGVGVQQVRRRASAGQLYAFTVGGKKRYPLWQFADRSRTLPGLRETIRAIPSSWSPERVQRFMTLKQGPKLDGKRVSPVTWLLRGGDPERLANILASSSVG</sequence>